<protein>
    <submittedName>
        <fullName evidence="1">Uncharacterized protein</fullName>
    </submittedName>
</protein>
<evidence type="ECO:0000313" key="2">
    <source>
        <dbReference type="Proteomes" id="UP000828048"/>
    </source>
</evidence>
<reference evidence="1 2" key="1">
    <citation type="journal article" date="2021" name="Hortic Res">
        <title>High-quality reference genome and annotation aids understanding of berry development for evergreen blueberry (Vaccinium darrowii).</title>
        <authorList>
            <person name="Yu J."/>
            <person name="Hulse-Kemp A.M."/>
            <person name="Babiker E."/>
            <person name="Staton M."/>
        </authorList>
    </citation>
    <scope>NUCLEOTIDE SEQUENCE [LARGE SCALE GENOMIC DNA]</scope>
    <source>
        <strain evidence="2">cv. NJ 8807/NJ 8810</strain>
        <tissue evidence="1">Young leaf</tissue>
    </source>
</reference>
<dbReference type="Proteomes" id="UP000828048">
    <property type="component" value="Chromosome 6"/>
</dbReference>
<proteinExistence type="predicted"/>
<keyword evidence="2" id="KW-1185">Reference proteome</keyword>
<sequence>MPVTCDAWVFQLTRELGHKSDGETIEWLLQQAELAIVATTEIDKIPANFSTLNVSLWSSGSTMEARRKGELLATRQMTSTTSSTSGSRPGQGRIT</sequence>
<dbReference type="EMBL" id="CM037156">
    <property type="protein sequence ID" value="KAH7836779.1"/>
    <property type="molecule type" value="Genomic_DNA"/>
</dbReference>
<accession>A0ACB7X7S7</accession>
<comment type="caution">
    <text evidence="1">The sequence shown here is derived from an EMBL/GenBank/DDBJ whole genome shotgun (WGS) entry which is preliminary data.</text>
</comment>
<gene>
    <name evidence="1" type="ORF">Vadar_005525</name>
</gene>
<organism evidence="1 2">
    <name type="scientific">Vaccinium darrowii</name>
    <dbReference type="NCBI Taxonomy" id="229202"/>
    <lineage>
        <taxon>Eukaryota</taxon>
        <taxon>Viridiplantae</taxon>
        <taxon>Streptophyta</taxon>
        <taxon>Embryophyta</taxon>
        <taxon>Tracheophyta</taxon>
        <taxon>Spermatophyta</taxon>
        <taxon>Magnoliopsida</taxon>
        <taxon>eudicotyledons</taxon>
        <taxon>Gunneridae</taxon>
        <taxon>Pentapetalae</taxon>
        <taxon>asterids</taxon>
        <taxon>Ericales</taxon>
        <taxon>Ericaceae</taxon>
        <taxon>Vaccinioideae</taxon>
        <taxon>Vaccinieae</taxon>
        <taxon>Vaccinium</taxon>
    </lineage>
</organism>
<evidence type="ECO:0000313" key="1">
    <source>
        <dbReference type="EMBL" id="KAH7836779.1"/>
    </source>
</evidence>
<name>A0ACB7X7S7_9ERIC</name>